<dbReference type="Pfam" id="PF14341">
    <property type="entry name" value="PilX_N"/>
    <property type="match status" value="1"/>
</dbReference>
<dbReference type="Proteomes" id="UP001574673">
    <property type="component" value="Unassembled WGS sequence"/>
</dbReference>
<organism evidence="3 4">
    <name type="scientific">Dentiradicibacter hellwigii</name>
    <dbReference type="NCBI Taxonomy" id="3149053"/>
    <lineage>
        <taxon>Bacteria</taxon>
        <taxon>Pseudomonadati</taxon>
        <taxon>Pseudomonadota</taxon>
        <taxon>Betaproteobacteria</taxon>
        <taxon>Rhodocyclales</taxon>
        <taxon>Rhodocyclaceae</taxon>
        <taxon>Dentiradicibacter</taxon>
    </lineage>
</organism>
<gene>
    <name evidence="3" type="ORF">ABCS64_09040</name>
</gene>
<evidence type="ECO:0000259" key="1">
    <source>
        <dbReference type="Pfam" id="PF13681"/>
    </source>
</evidence>
<dbReference type="Pfam" id="PF13681">
    <property type="entry name" value="PilX"/>
    <property type="match status" value="1"/>
</dbReference>
<evidence type="ECO:0000313" key="4">
    <source>
        <dbReference type="Proteomes" id="UP001574673"/>
    </source>
</evidence>
<keyword evidence="4" id="KW-1185">Reference proteome</keyword>
<dbReference type="EMBL" id="JBEUWX010000002">
    <property type="protein sequence ID" value="MFA9950456.1"/>
    <property type="molecule type" value="Genomic_DNA"/>
</dbReference>
<protein>
    <submittedName>
        <fullName evidence="3">PilX N-terminal domain-containing pilus assembly protein</fullName>
    </submittedName>
</protein>
<feature type="domain" description="Type 4 fimbrial biogenesis protein PilX N-terminal" evidence="2">
    <location>
        <begin position="2"/>
        <end position="46"/>
    </location>
</feature>
<evidence type="ECO:0000313" key="3">
    <source>
        <dbReference type="EMBL" id="MFA9950456.1"/>
    </source>
</evidence>
<dbReference type="InterPro" id="IPR025746">
    <property type="entry name" value="PilX_N_dom"/>
</dbReference>
<sequence length="204" mass="21832">MIVVLLLLVIVSMLGIASMQIAMMGERGARNDRDMQIAWQSAEAALVDAEIELRGPNHDPKSRTNKIRSNPQIPLSGCDASAEWRGFCSPKTDGKDKPTWLLVDFTKTGRDAQSVALGTYTGRSYKNAGADLGTGIQPALAPRYIMEDVSVTDSANAGGGMVTASYKSAPKTGEEAAGRIYRVTAIGFGPRSDVQVVMQALIRN</sequence>
<dbReference type="InterPro" id="IPR025205">
    <property type="entry name" value="PilX/PilW_C"/>
</dbReference>
<comment type="caution">
    <text evidence="3">The sequence shown here is derived from an EMBL/GenBank/DDBJ whole genome shotgun (WGS) entry which is preliminary data.</text>
</comment>
<proteinExistence type="predicted"/>
<feature type="domain" description="PilX/PilW C-terminal" evidence="1">
    <location>
        <begin position="102"/>
        <end position="203"/>
    </location>
</feature>
<reference evidence="4" key="1">
    <citation type="submission" date="2024-06" db="EMBL/GenBank/DDBJ databases">
        <title>Radixoralia hellwigii gen. nov., sp nov., isolated from a root canal in the human oral cavity.</title>
        <authorList>
            <person name="Bartsch S."/>
            <person name="Wittmer A."/>
            <person name="Schulz A.-K."/>
            <person name="Neumann-Schaal M."/>
            <person name="Wolf J."/>
            <person name="Gronow S."/>
            <person name="Tennert C."/>
            <person name="Haecker G."/>
            <person name="Cieplik F."/>
            <person name="Al-Ahmad A."/>
        </authorList>
    </citation>
    <scope>NUCLEOTIDE SEQUENCE [LARGE SCALE GENOMIC DNA]</scope>
    <source>
        <strain evidence="4">Wk13</strain>
    </source>
</reference>
<evidence type="ECO:0000259" key="2">
    <source>
        <dbReference type="Pfam" id="PF14341"/>
    </source>
</evidence>
<name>A0ABV4UFS0_9RHOO</name>
<accession>A0ABV4UFS0</accession>